<dbReference type="AlphaFoldDB" id="A0A5D4ME66"/>
<dbReference type="InterPro" id="IPR005814">
    <property type="entry name" value="Aminotrans_3"/>
</dbReference>
<dbReference type="PANTHER" id="PTHR43094:SF1">
    <property type="entry name" value="AMINOTRANSFERASE CLASS-III"/>
    <property type="match status" value="1"/>
</dbReference>
<evidence type="ECO:0000256" key="5">
    <source>
        <dbReference type="RuleBase" id="RU003560"/>
    </source>
</evidence>
<dbReference type="InterPro" id="IPR015421">
    <property type="entry name" value="PyrdxlP-dep_Trfase_major"/>
</dbReference>
<evidence type="ECO:0000256" key="3">
    <source>
        <dbReference type="ARBA" id="ARBA00022679"/>
    </source>
</evidence>
<proteinExistence type="inferred from homology"/>
<dbReference type="GO" id="GO:0008483">
    <property type="term" value="F:transaminase activity"/>
    <property type="evidence" value="ECO:0007669"/>
    <property type="project" value="UniProtKB-KW"/>
</dbReference>
<keyword evidence="4 5" id="KW-0663">Pyridoxal phosphate</keyword>
<keyword evidence="3 6" id="KW-0808">Transferase</keyword>
<comment type="caution">
    <text evidence="6">The sequence shown here is derived from an EMBL/GenBank/DDBJ whole genome shotgun (WGS) entry which is preliminary data.</text>
</comment>
<evidence type="ECO:0000256" key="1">
    <source>
        <dbReference type="ARBA" id="ARBA00008954"/>
    </source>
</evidence>
<dbReference type="GO" id="GO:0030170">
    <property type="term" value="F:pyridoxal phosphate binding"/>
    <property type="evidence" value="ECO:0007669"/>
    <property type="project" value="InterPro"/>
</dbReference>
<dbReference type="Proteomes" id="UP000325182">
    <property type="component" value="Unassembled WGS sequence"/>
</dbReference>
<gene>
    <name evidence="6" type="ORF">FZC84_06700</name>
</gene>
<evidence type="ECO:0000313" key="6">
    <source>
        <dbReference type="EMBL" id="TYS00230.1"/>
    </source>
</evidence>
<dbReference type="Gene3D" id="3.90.1150.10">
    <property type="entry name" value="Aspartate Aminotransferase, domain 1"/>
    <property type="match status" value="1"/>
</dbReference>
<dbReference type="InterPro" id="IPR049704">
    <property type="entry name" value="Aminotrans_3_PPA_site"/>
</dbReference>
<dbReference type="PANTHER" id="PTHR43094">
    <property type="entry name" value="AMINOTRANSFERASE"/>
    <property type="match status" value="1"/>
</dbReference>
<dbReference type="NCBIfam" id="NF005812">
    <property type="entry name" value="PRK07678.1"/>
    <property type="match status" value="1"/>
</dbReference>
<dbReference type="SUPFAM" id="SSF53383">
    <property type="entry name" value="PLP-dependent transferases"/>
    <property type="match status" value="1"/>
</dbReference>
<dbReference type="EMBL" id="VTEG01000003">
    <property type="protein sequence ID" value="TYS00230.1"/>
    <property type="molecule type" value="Genomic_DNA"/>
</dbReference>
<dbReference type="RefSeq" id="WP_148953348.1">
    <property type="nucleotide sequence ID" value="NZ_VTEG01000003.1"/>
</dbReference>
<dbReference type="PROSITE" id="PS00600">
    <property type="entry name" value="AA_TRANSFER_CLASS_3"/>
    <property type="match status" value="1"/>
</dbReference>
<evidence type="ECO:0000313" key="7">
    <source>
        <dbReference type="Proteomes" id="UP000325182"/>
    </source>
</evidence>
<evidence type="ECO:0000256" key="4">
    <source>
        <dbReference type="ARBA" id="ARBA00022898"/>
    </source>
</evidence>
<dbReference type="InterPro" id="IPR015422">
    <property type="entry name" value="PyrdxlP-dep_Trfase_small"/>
</dbReference>
<sequence length="452" mass="50154">MVEAGQPNKNLLSQDEQYIWHSMKPYDPERTMVIVESEGSWVTDHNGEKYLDGMAGLWCVNAGYGREELADAAYRQLKQMAYYPLTQSHPPAVRLAEKLNELLGGDYVIFFSNSGSEANETAFKIARQYYQQKGEGNRYKFISRYRGYHGNTMGTLAATGQAQRKYNYEPLAPGFIHVQPPDAYRDEAAADTPSQQLPGVKAVDRVMTWELSETIAGVIMEPIITGGGVLLPQEGYMKAIKEVCEKHGALLIVDEVICGFGRTGKPFGFMNYGIKPDIVTMAKGITSGYLPLAATAVKREIYESFKGNGEYEYFRHINTFGGNPAACALALKNIEILEKEKLFERSAELGEKAINTLKNELHPHKYVGDVRGKGLLIGIELVADKETKEPLEAEKVNSVVSYCRENKVLIGKNGATVAGYNNVLAISPPLNIKEEDLEFLLKKVCEGIDRLG</sequence>
<reference evidence="6 7" key="1">
    <citation type="submission" date="2019-08" db="EMBL/GenBank/DDBJ databases">
        <title>Bacillus genomes from the desert of Cuatro Cienegas, Coahuila.</title>
        <authorList>
            <person name="Olmedo-Alvarez G."/>
        </authorList>
    </citation>
    <scope>NUCLEOTIDE SEQUENCE [LARGE SCALE GENOMIC DNA]</scope>
    <source>
        <strain evidence="6 7">CH128b_4D</strain>
    </source>
</reference>
<name>A0A5D4ME66_9BACI</name>
<protein>
    <submittedName>
        <fullName evidence="6">Aspartate aminotransferase family protein</fullName>
    </submittedName>
</protein>
<dbReference type="InterPro" id="IPR015424">
    <property type="entry name" value="PyrdxlP-dep_Trfase"/>
</dbReference>
<keyword evidence="2 6" id="KW-0032">Aminotransferase</keyword>
<dbReference type="CDD" id="cd00610">
    <property type="entry name" value="OAT_like"/>
    <property type="match status" value="1"/>
</dbReference>
<dbReference type="Gene3D" id="3.40.640.10">
    <property type="entry name" value="Type I PLP-dependent aspartate aminotransferase-like (Major domain)"/>
    <property type="match status" value="1"/>
</dbReference>
<comment type="similarity">
    <text evidence="1 5">Belongs to the class-III pyridoxal-phosphate-dependent aminotransferase family.</text>
</comment>
<dbReference type="PIRSF" id="PIRSF000521">
    <property type="entry name" value="Transaminase_4ab_Lys_Orn"/>
    <property type="match status" value="1"/>
</dbReference>
<organism evidence="6 7">
    <name type="scientific">Rossellomorea vietnamensis</name>
    <dbReference type="NCBI Taxonomy" id="218284"/>
    <lineage>
        <taxon>Bacteria</taxon>
        <taxon>Bacillati</taxon>
        <taxon>Bacillota</taxon>
        <taxon>Bacilli</taxon>
        <taxon>Bacillales</taxon>
        <taxon>Bacillaceae</taxon>
        <taxon>Rossellomorea</taxon>
    </lineage>
</organism>
<dbReference type="FunFam" id="3.40.640.10:FF:000014">
    <property type="entry name" value="Adenosylmethionine-8-amino-7-oxononanoate aminotransferase, probable"/>
    <property type="match status" value="1"/>
</dbReference>
<evidence type="ECO:0000256" key="2">
    <source>
        <dbReference type="ARBA" id="ARBA00022576"/>
    </source>
</evidence>
<accession>A0A5D4ME66</accession>
<dbReference type="Pfam" id="PF00202">
    <property type="entry name" value="Aminotran_3"/>
    <property type="match status" value="1"/>
</dbReference>